<dbReference type="PANTHER" id="PTHR13932:SF5">
    <property type="entry name" value="RADICAL S-ADENOSYL METHIONINE DOMAIN-CONTAINING PROTEIN 1, MITOCHONDRIAL"/>
    <property type="match status" value="1"/>
</dbReference>
<keyword evidence="10" id="KW-0963">Cytoplasm</keyword>
<keyword evidence="10" id="KW-0004">4Fe-4S</keyword>
<dbReference type="InterPro" id="IPR010723">
    <property type="entry name" value="HemN_C"/>
</dbReference>
<comment type="caution">
    <text evidence="12">The sequence shown here is derived from an EMBL/GenBank/DDBJ whole genome shotgun (WGS) entry which is preliminary data.</text>
</comment>
<dbReference type="PROSITE" id="PS51918">
    <property type="entry name" value="RADICAL_SAM"/>
    <property type="match status" value="1"/>
</dbReference>
<accession>A0ABU5NC96</accession>
<gene>
    <name evidence="12" type="ORF">Megvenef_00731</name>
</gene>
<evidence type="ECO:0000256" key="1">
    <source>
        <dbReference type="ARBA" id="ARBA00001966"/>
    </source>
</evidence>
<comment type="cofactor">
    <cofactor evidence="1">
        <name>[4Fe-4S] cluster</name>
        <dbReference type="ChEBI" id="CHEBI:49883"/>
    </cofactor>
</comment>
<keyword evidence="4 10" id="KW-0349">Heme</keyword>
<dbReference type="InterPro" id="IPR006638">
    <property type="entry name" value="Elp3/MiaA/NifB-like_rSAM"/>
</dbReference>
<protein>
    <recommendedName>
        <fullName evidence="3 10">Heme chaperone HemW</fullName>
    </recommendedName>
</protein>
<reference evidence="12 13" key="1">
    <citation type="submission" date="2023-03" db="EMBL/GenBank/DDBJ databases">
        <title>Host association and intracellularity evolved multiple times independently in the Rickettsiales.</title>
        <authorList>
            <person name="Castelli M."/>
            <person name="Nardi T."/>
            <person name="Gammuto L."/>
            <person name="Bellinzona G."/>
            <person name="Sabaneyeva E."/>
            <person name="Potekhin A."/>
            <person name="Serra V."/>
            <person name="Petroni G."/>
            <person name="Sassera D."/>
        </authorList>
    </citation>
    <scope>NUCLEOTIDE SEQUENCE [LARGE SCALE GENOMIC DNA]</scope>
    <source>
        <strain evidence="12 13">Sr 2-6</strain>
    </source>
</reference>
<evidence type="ECO:0000256" key="7">
    <source>
        <dbReference type="ARBA" id="ARBA00023004"/>
    </source>
</evidence>
<comment type="function">
    <text evidence="10">Probably acts as a heme chaperone, transferring heme to an unknown acceptor. Binds one molecule of heme per monomer, possibly covalently. Binds 1 [4Fe-4S] cluster. The cluster is coordinated with 3 cysteines and an exchangeable S-adenosyl-L-methionine.</text>
</comment>
<keyword evidence="5 10" id="KW-0949">S-adenosyl-L-methionine</keyword>
<evidence type="ECO:0000256" key="5">
    <source>
        <dbReference type="ARBA" id="ARBA00022691"/>
    </source>
</evidence>
<dbReference type="Pfam" id="PF06969">
    <property type="entry name" value="HemN_C"/>
    <property type="match status" value="1"/>
</dbReference>
<dbReference type="CDD" id="cd01335">
    <property type="entry name" value="Radical_SAM"/>
    <property type="match status" value="1"/>
</dbReference>
<evidence type="ECO:0000256" key="10">
    <source>
        <dbReference type="RuleBase" id="RU364116"/>
    </source>
</evidence>
<dbReference type="InterPro" id="IPR007197">
    <property type="entry name" value="rSAM"/>
</dbReference>
<evidence type="ECO:0000313" key="13">
    <source>
        <dbReference type="Proteomes" id="UP001291687"/>
    </source>
</evidence>
<dbReference type="Pfam" id="PF04055">
    <property type="entry name" value="Radical_SAM"/>
    <property type="match status" value="1"/>
</dbReference>
<dbReference type="SFLD" id="SFLDF00288">
    <property type="entry name" value="HemN-like__clustered_with_nucl"/>
    <property type="match status" value="1"/>
</dbReference>
<comment type="similarity">
    <text evidence="2">Belongs to the anaerobic coproporphyrinogen-III oxidase family. HemW subfamily.</text>
</comment>
<dbReference type="NCBIfam" id="TIGR00539">
    <property type="entry name" value="hemN_rel"/>
    <property type="match status" value="1"/>
</dbReference>
<name>A0ABU5NC96_9RICK</name>
<dbReference type="PANTHER" id="PTHR13932">
    <property type="entry name" value="COPROPORPHYRINIGEN III OXIDASE"/>
    <property type="match status" value="1"/>
</dbReference>
<keyword evidence="6 10" id="KW-0479">Metal-binding</keyword>
<comment type="subcellular location">
    <subcellularLocation>
        <location evidence="10">Cytoplasm</location>
    </subcellularLocation>
</comment>
<dbReference type="SFLD" id="SFLDF00562">
    <property type="entry name" value="HemN-like__clustered_with_heat"/>
    <property type="match status" value="1"/>
</dbReference>
<dbReference type="Gene3D" id="3.20.20.70">
    <property type="entry name" value="Aldolase class I"/>
    <property type="match status" value="1"/>
</dbReference>
<dbReference type="SFLD" id="SFLDG01065">
    <property type="entry name" value="anaerobic_coproporphyrinogen-I"/>
    <property type="match status" value="1"/>
</dbReference>
<evidence type="ECO:0000256" key="6">
    <source>
        <dbReference type="ARBA" id="ARBA00022723"/>
    </source>
</evidence>
<evidence type="ECO:0000256" key="3">
    <source>
        <dbReference type="ARBA" id="ARBA00017228"/>
    </source>
</evidence>
<evidence type="ECO:0000256" key="9">
    <source>
        <dbReference type="ARBA" id="ARBA00023186"/>
    </source>
</evidence>
<evidence type="ECO:0000313" key="12">
    <source>
        <dbReference type="EMBL" id="MEA0970762.1"/>
    </source>
</evidence>
<evidence type="ECO:0000256" key="2">
    <source>
        <dbReference type="ARBA" id="ARBA00006100"/>
    </source>
</evidence>
<feature type="domain" description="Radical SAM core" evidence="11">
    <location>
        <begin position="38"/>
        <end position="273"/>
    </location>
</feature>
<evidence type="ECO:0000256" key="8">
    <source>
        <dbReference type="ARBA" id="ARBA00023014"/>
    </source>
</evidence>
<dbReference type="SFLD" id="SFLDS00029">
    <property type="entry name" value="Radical_SAM"/>
    <property type="match status" value="1"/>
</dbReference>
<keyword evidence="13" id="KW-1185">Reference proteome</keyword>
<keyword evidence="8 10" id="KW-0411">Iron-sulfur</keyword>
<dbReference type="InterPro" id="IPR058240">
    <property type="entry name" value="rSAM_sf"/>
</dbReference>
<dbReference type="InterPro" id="IPR034505">
    <property type="entry name" value="Coproporphyrinogen-III_oxidase"/>
</dbReference>
<dbReference type="InterPro" id="IPR004559">
    <property type="entry name" value="HemW-like"/>
</dbReference>
<dbReference type="SUPFAM" id="SSF102114">
    <property type="entry name" value="Radical SAM enzymes"/>
    <property type="match status" value="1"/>
</dbReference>
<organism evidence="12 13">
    <name type="scientific">Candidatus Megaera venefica</name>
    <dbReference type="NCBI Taxonomy" id="2055910"/>
    <lineage>
        <taxon>Bacteria</taxon>
        <taxon>Pseudomonadati</taxon>
        <taxon>Pseudomonadota</taxon>
        <taxon>Alphaproteobacteria</taxon>
        <taxon>Rickettsiales</taxon>
        <taxon>Rickettsiaceae</taxon>
        <taxon>Candidatus Megaera</taxon>
    </lineage>
</organism>
<sequence>MKPNTEILNLFFRISANERRYLRQDRHDGYTSNKQGCSMIPKPVSIYIHWPFCLSLCPYCDFNSHVSDSINHNTWLEAYKKELSYFADRIATRPVKSIFFGGGTPSLMEPKTVLGIISAISDIALVDKHTEITLEANPTSYELEKFKEFKAAGINRVSIGVQSLRNQRLESLGRKHSAQNALDAIKSAANLFDKYSFDLIYATENQSLKTWQEELKEALKFAGGHISLYQLTIEKGTPFFKLYKDKKLTLPSNDEAADMYEWTNEYLQKNQYKRYEISNYAISGHECLHNLCYWNYDEYIGIGPGAHSRLHDKDNIIALMTAHKPQTWLDKVKEFGHGIQTHNLLSKTEIIEEIMMMGTRLEEGVSEKKFQGITKVGFSQVLNLEVVEQLKQQNFVTIGHGRLNLTPKGLLLHSYIVPRMLT</sequence>
<dbReference type="EMBL" id="JARJFB010000044">
    <property type="protein sequence ID" value="MEA0970762.1"/>
    <property type="molecule type" value="Genomic_DNA"/>
</dbReference>
<keyword evidence="7 10" id="KW-0408">Iron</keyword>
<evidence type="ECO:0000256" key="4">
    <source>
        <dbReference type="ARBA" id="ARBA00022617"/>
    </source>
</evidence>
<dbReference type="Proteomes" id="UP001291687">
    <property type="component" value="Unassembled WGS sequence"/>
</dbReference>
<proteinExistence type="inferred from homology"/>
<keyword evidence="9 10" id="KW-0143">Chaperone</keyword>
<evidence type="ECO:0000259" key="11">
    <source>
        <dbReference type="PROSITE" id="PS51918"/>
    </source>
</evidence>
<dbReference type="InterPro" id="IPR013785">
    <property type="entry name" value="Aldolase_TIM"/>
</dbReference>
<dbReference type="SMART" id="SM00729">
    <property type="entry name" value="Elp3"/>
    <property type="match status" value="1"/>
</dbReference>